<organism evidence="5 6">
    <name type="scientific">Eptatretus burgeri</name>
    <name type="common">Inshore hagfish</name>
    <dbReference type="NCBI Taxonomy" id="7764"/>
    <lineage>
        <taxon>Eukaryota</taxon>
        <taxon>Metazoa</taxon>
        <taxon>Chordata</taxon>
        <taxon>Craniata</taxon>
        <taxon>Vertebrata</taxon>
        <taxon>Cyclostomata</taxon>
        <taxon>Myxini</taxon>
        <taxon>Myxiniformes</taxon>
        <taxon>Myxinidae</taxon>
        <taxon>Eptatretinae</taxon>
        <taxon>Eptatretus</taxon>
    </lineage>
</organism>
<proteinExistence type="inferred from homology"/>
<feature type="region of interest" description="Disordered" evidence="4">
    <location>
        <begin position="288"/>
        <end position="308"/>
    </location>
</feature>
<dbReference type="Ensembl" id="ENSEBUT00000004020.1">
    <property type="protein sequence ID" value="ENSEBUP00000003640.1"/>
    <property type="gene ID" value="ENSEBUG00000002630.1"/>
</dbReference>
<dbReference type="FunFam" id="3.30.420.40:FF:000237">
    <property type="entry name" value="Actin-related protein 5"/>
    <property type="match status" value="1"/>
</dbReference>
<reference evidence="5" key="1">
    <citation type="submission" date="2025-08" db="UniProtKB">
        <authorList>
            <consortium name="Ensembl"/>
        </authorList>
    </citation>
    <scope>IDENTIFICATION</scope>
</reference>
<feature type="compositionally biased region" description="Low complexity" evidence="4">
    <location>
        <begin position="289"/>
        <end position="300"/>
    </location>
</feature>
<comment type="subcellular location">
    <subcellularLocation>
        <location evidence="1">Nucleus</location>
    </subcellularLocation>
</comment>
<dbReference type="PANTHER" id="PTHR11937">
    <property type="entry name" value="ACTIN"/>
    <property type="match status" value="1"/>
</dbReference>
<evidence type="ECO:0000313" key="5">
    <source>
        <dbReference type="Ensembl" id="ENSEBUP00000003640.1"/>
    </source>
</evidence>
<protein>
    <submittedName>
        <fullName evidence="5">Actin related protein 5</fullName>
    </submittedName>
</protein>
<evidence type="ECO:0000256" key="2">
    <source>
        <dbReference type="ARBA" id="ARBA00023242"/>
    </source>
</evidence>
<feature type="region of interest" description="Disordered" evidence="4">
    <location>
        <begin position="382"/>
        <end position="402"/>
    </location>
</feature>
<keyword evidence="2" id="KW-0539">Nucleus</keyword>
<dbReference type="Gene3D" id="3.30.420.40">
    <property type="match status" value="2"/>
</dbReference>
<dbReference type="GeneTree" id="ENSGT00720000108866"/>
<accession>A0A8C4N7M4</accession>
<dbReference type="Proteomes" id="UP000694388">
    <property type="component" value="Unplaced"/>
</dbReference>
<evidence type="ECO:0000256" key="4">
    <source>
        <dbReference type="SAM" id="MobiDB-lite"/>
    </source>
</evidence>
<dbReference type="AlphaFoldDB" id="A0A8C4N7M4"/>
<evidence type="ECO:0000256" key="1">
    <source>
        <dbReference type="ARBA" id="ARBA00004123"/>
    </source>
</evidence>
<dbReference type="SUPFAM" id="SSF53067">
    <property type="entry name" value="Actin-like ATPase domain"/>
    <property type="match status" value="2"/>
</dbReference>
<dbReference type="FunFam" id="3.30.420.40:FF:000048">
    <property type="entry name" value="ARP5 actin-related protein 5 homolog"/>
    <property type="match status" value="1"/>
</dbReference>
<feature type="region of interest" description="Disordered" evidence="4">
    <location>
        <begin position="475"/>
        <end position="501"/>
    </location>
</feature>
<dbReference type="FunFam" id="3.30.420.40:FF:000058">
    <property type="entry name" value="Putative actin-related protein 5"/>
    <property type="match status" value="1"/>
</dbReference>
<dbReference type="SMART" id="SM00268">
    <property type="entry name" value="ACTIN"/>
    <property type="match status" value="1"/>
</dbReference>
<keyword evidence="6" id="KW-1185">Reference proteome</keyword>
<dbReference type="GO" id="GO:0005634">
    <property type="term" value="C:nucleus"/>
    <property type="evidence" value="ECO:0007669"/>
    <property type="project" value="UniProtKB-SubCell"/>
</dbReference>
<evidence type="ECO:0000256" key="3">
    <source>
        <dbReference type="RuleBase" id="RU000487"/>
    </source>
</evidence>
<reference evidence="5" key="2">
    <citation type="submission" date="2025-09" db="UniProtKB">
        <authorList>
            <consortium name="Ensembl"/>
        </authorList>
    </citation>
    <scope>IDENTIFICATION</scope>
</reference>
<dbReference type="CDD" id="cd10211">
    <property type="entry name" value="ASKHA_NBD_Arp5"/>
    <property type="match status" value="1"/>
</dbReference>
<sequence length="678" mass="76744">MAFPVEDDRVFNFTNGRMEPDPVHEPPSGEDLTLVIDNGCFSCRAGWACENEPRMQFKNVMAKNRGSRSKAGDWDTQIGNDIKNIEVVRWLLKTQFDRNVVVNFEVQEQIFDHIFHHLGITSENCVPHPLVLTEAVCNPSHCRHLMSELLFECYHIPRVTYGIDALFSLHHNTGGTAGDALVVSAGYHTTHVLPVIDGRLDAQHCKRINVGGAHSTAYLQRLLQLKHPALLAGITLSRVEKLAQHHCYVARDYVAELECWHDAAYSEANTRVIQLPCASRPGLGATGTASACPASAPVAANSGGDERRQQQLRRLQELNTRRRVERLQADAHKLQTLRKVQEMEAHGNSEQLSQALCSLGLRSMAELHLNIERLQAAMDTRSHHVQSDDFQEPRADEERGMEQEKAEWLQKLRRERGMLLERLKNRLKDSAHKGQPPSTVCSRDQNSMLHGLLNLYFFLLGTAEKLHKQNEPYIKEEEDDDDEGMMGHRESTESDSEEDREHLADVERLLRQHDTAFEKPGLAVQPPLAAFNLSEFYRLRMGVERPRVPETIFQPSLLGEDCAGLIETIEFVINRYPAEQQAKLVQRLFVTGGNAAYVGMQARLQQELLAIRPFKSSFNVMLAEDPVLDSWHGACDWATRSVENSQVWISRAEYLEKGGHYLKEHEASNMYIPAPSIQ</sequence>
<comment type="similarity">
    <text evidence="3">Belongs to the actin family.</text>
</comment>
<evidence type="ECO:0000313" key="6">
    <source>
        <dbReference type="Proteomes" id="UP000694388"/>
    </source>
</evidence>
<name>A0A8C4N7M4_EPTBU</name>
<dbReference type="Pfam" id="PF00022">
    <property type="entry name" value="Actin"/>
    <property type="match status" value="2"/>
</dbReference>
<dbReference type="InterPro" id="IPR043129">
    <property type="entry name" value="ATPase_NBD"/>
</dbReference>
<dbReference type="InterPro" id="IPR004000">
    <property type="entry name" value="Actin"/>
</dbReference>